<gene>
    <name evidence="1" type="ORF">FPI86_21255</name>
</gene>
<comment type="caution">
    <text evidence="1">The sequence shown here is derived from an EMBL/GenBank/DDBJ whole genome shotgun (WGS) entry which is preliminary data.</text>
</comment>
<dbReference type="AlphaFoldDB" id="A0A6B2JF77"/>
<accession>A0A6B2JF77</accession>
<evidence type="ECO:0000313" key="1">
    <source>
        <dbReference type="EMBL" id="NDR86870.1"/>
    </source>
</evidence>
<dbReference type="EMBL" id="VLSS01000031">
    <property type="protein sequence ID" value="NDR86870.1"/>
    <property type="molecule type" value="Genomic_DNA"/>
</dbReference>
<organism evidence="1">
    <name type="scientific">Klebsiella pneumoniae</name>
    <dbReference type="NCBI Taxonomy" id="573"/>
    <lineage>
        <taxon>Bacteria</taxon>
        <taxon>Pseudomonadati</taxon>
        <taxon>Pseudomonadota</taxon>
        <taxon>Gammaproteobacteria</taxon>
        <taxon>Enterobacterales</taxon>
        <taxon>Enterobacteriaceae</taxon>
        <taxon>Klebsiella/Raoultella group</taxon>
        <taxon>Klebsiella</taxon>
        <taxon>Klebsiella pneumoniae complex</taxon>
    </lineage>
</organism>
<protein>
    <submittedName>
        <fullName evidence="1">Uncharacterized protein</fullName>
    </submittedName>
</protein>
<proteinExistence type="predicted"/>
<name>A0A6B2JF77_KLEPN</name>
<reference evidence="1" key="1">
    <citation type="journal article" date="2020" name="Int. J. Nanomedicine">
        <title>Consequences Of Long-Term Bacteria's Exposure To Silver Nanoformulations With Different PhysicoChemical Properties.</title>
        <authorList>
            <person name="Kedziora A."/>
            <person name="Wernecki M."/>
            <person name="Korzekwa K."/>
            <person name="Speruda M."/>
            <person name="Gerasymchuk Y."/>
            <person name="Lukowiak A."/>
            <person name="Bugla-Ploskonska G."/>
        </authorList>
    </citation>
    <scope>NUCLEOTIDE SEQUENCE</scope>
    <source>
        <strain evidence="1">626 S7</strain>
    </source>
</reference>
<sequence length="114" mass="12146">MIQRGLIGDLFTLTRAVIETGAGKYKPLLTLCDALLRMFAGLFADPVDILAIPEVLIGGVNVTLTTLLTPACADAQVFFLPAIGVVTDSENRNTSLHLGSLPCVFPLARYGQKT</sequence>
<dbReference type="RefSeq" id="WP_016947375.1">
    <property type="nucleotide sequence ID" value="NZ_CAAGYI010000002.1"/>
</dbReference>